<dbReference type="AlphaFoldDB" id="A0A3D9Z356"/>
<proteinExistence type="predicted"/>
<dbReference type="Proteomes" id="UP000256900">
    <property type="component" value="Unassembled WGS sequence"/>
</dbReference>
<evidence type="ECO:0000256" key="2">
    <source>
        <dbReference type="SAM" id="SignalP"/>
    </source>
</evidence>
<name>A0A3D9Z356_9HYPH</name>
<dbReference type="EMBL" id="QUMO01000002">
    <property type="protein sequence ID" value="REF87759.1"/>
    <property type="molecule type" value="Genomic_DNA"/>
</dbReference>
<reference evidence="3 4" key="1">
    <citation type="submission" date="2018-08" db="EMBL/GenBank/DDBJ databases">
        <title>Genomic Encyclopedia of Type Strains, Phase IV (KMG-IV): sequencing the most valuable type-strain genomes for metagenomic binning, comparative biology and taxonomic classification.</title>
        <authorList>
            <person name="Goeker M."/>
        </authorList>
    </citation>
    <scope>NUCLEOTIDE SEQUENCE [LARGE SCALE GENOMIC DNA]</scope>
    <source>
        <strain evidence="3 4">BW863</strain>
    </source>
</reference>
<comment type="caution">
    <text evidence="3">The sequence shown here is derived from an EMBL/GenBank/DDBJ whole genome shotgun (WGS) entry which is preliminary data.</text>
</comment>
<evidence type="ECO:0000313" key="3">
    <source>
        <dbReference type="EMBL" id="REF87759.1"/>
    </source>
</evidence>
<evidence type="ECO:0000313" key="4">
    <source>
        <dbReference type="Proteomes" id="UP000256900"/>
    </source>
</evidence>
<keyword evidence="1" id="KW-1133">Transmembrane helix</keyword>
<keyword evidence="2" id="KW-0732">Signal</keyword>
<gene>
    <name evidence="3" type="ORF">DES32_1388</name>
</gene>
<dbReference type="RefSeq" id="WP_165203894.1">
    <property type="nucleotide sequence ID" value="NZ_CP025086.1"/>
</dbReference>
<evidence type="ECO:0000256" key="1">
    <source>
        <dbReference type="SAM" id="Phobius"/>
    </source>
</evidence>
<feature type="transmembrane region" description="Helical" evidence="1">
    <location>
        <begin position="35"/>
        <end position="52"/>
    </location>
</feature>
<keyword evidence="4" id="KW-1185">Reference proteome</keyword>
<protein>
    <submittedName>
        <fullName evidence="3">Uncharacterized protein</fullName>
    </submittedName>
</protein>
<organism evidence="3 4">
    <name type="scientific">Methylovirgula ligni</name>
    <dbReference type="NCBI Taxonomy" id="569860"/>
    <lineage>
        <taxon>Bacteria</taxon>
        <taxon>Pseudomonadati</taxon>
        <taxon>Pseudomonadota</taxon>
        <taxon>Alphaproteobacteria</taxon>
        <taxon>Hyphomicrobiales</taxon>
        <taxon>Beijerinckiaceae</taxon>
        <taxon>Methylovirgula</taxon>
    </lineage>
</organism>
<keyword evidence="1" id="KW-0472">Membrane</keyword>
<accession>A0A3D9Z356</accession>
<feature type="chain" id="PRO_5017755334" evidence="2">
    <location>
        <begin position="20"/>
        <end position="53"/>
    </location>
</feature>
<sequence length="53" mass="5483">MILALSLASIFLGTGLAYAAPKTPALTIRLEQSGGALFIAGLALIGTMLQQMY</sequence>
<feature type="signal peptide" evidence="2">
    <location>
        <begin position="1"/>
        <end position="19"/>
    </location>
</feature>
<keyword evidence="1" id="KW-0812">Transmembrane</keyword>